<dbReference type="EMBL" id="SHKM01000002">
    <property type="protein sequence ID" value="RZT76773.1"/>
    <property type="molecule type" value="Genomic_DNA"/>
</dbReference>
<keyword evidence="11 14" id="KW-0418">Kinase</keyword>
<keyword evidence="10 14" id="KW-0547">Nucleotide-binding</keyword>
<dbReference type="CDD" id="cd00544">
    <property type="entry name" value="CobU"/>
    <property type="match status" value="1"/>
</dbReference>
<organism evidence="15 16">
    <name type="scientific">Azospira oryzae</name>
    <dbReference type="NCBI Taxonomy" id="146939"/>
    <lineage>
        <taxon>Bacteria</taxon>
        <taxon>Pseudomonadati</taxon>
        <taxon>Pseudomonadota</taxon>
        <taxon>Betaproteobacteria</taxon>
        <taxon>Rhodocyclales</taxon>
        <taxon>Rhodocyclaceae</taxon>
        <taxon>Azospira</taxon>
    </lineage>
</organism>
<dbReference type="InterPro" id="IPR003203">
    <property type="entry name" value="CobU/CobP"/>
</dbReference>
<gene>
    <name evidence="15" type="ORF">EV678_2656</name>
</gene>
<evidence type="ECO:0000256" key="8">
    <source>
        <dbReference type="ARBA" id="ARBA00022573"/>
    </source>
</evidence>
<keyword evidence="16" id="KW-1185">Reference proteome</keyword>
<evidence type="ECO:0000256" key="9">
    <source>
        <dbReference type="ARBA" id="ARBA00022679"/>
    </source>
</evidence>
<evidence type="ECO:0000256" key="12">
    <source>
        <dbReference type="ARBA" id="ARBA00022840"/>
    </source>
</evidence>
<evidence type="ECO:0000256" key="13">
    <source>
        <dbReference type="ARBA" id="ARBA00023134"/>
    </source>
</evidence>
<evidence type="ECO:0000256" key="7">
    <source>
        <dbReference type="ARBA" id="ARBA00007490"/>
    </source>
</evidence>
<accession>A0ABY0IQT3</accession>
<dbReference type="GO" id="GO:0016301">
    <property type="term" value="F:kinase activity"/>
    <property type="evidence" value="ECO:0007669"/>
    <property type="project" value="UniProtKB-KW"/>
</dbReference>
<evidence type="ECO:0000313" key="16">
    <source>
        <dbReference type="Proteomes" id="UP000292136"/>
    </source>
</evidence>
<dbReference type="PANTHER" id="PTHR34848:SF1">
    <property type="entry name" value="BIFUNCTIONAL ADENOSYLCOBALAMIN BIOSYNTHESIS PROTEIN COBU"/>
    <property type="match status" value="1"/>
</dbReference>
<evidence type="ECO:0000256" key="5">
    <source>
        <dbReference type="ARBA" id="ARBA00004692"/>
    </source>
</evidence>
<keyword evidence="9 14" id="KW-0808">Transferase</keyword>
<evidence type="ECO:0000256" key="1">
    <source>
        <dbReference type="ARBA" id="ARBA00000312"/>
    </source>
</evidence>
<dbReference type="PIRSF" id="PIRSF006135">
    <property type="entry name" value="CobU"/>
    <property type="match status" value="1"/>
</dbReference>
<proteinExistence type="inferred from homology"/>
<comment type="function">
    <text evidence="4 14">Catalyzes ATP-dependent phosphorylation of adenosylcobinamide and addition of GMP to adenosylcobinamide phosphate.</text>
</comment>
<dbReference type="Gene3D" id="3.40.50.300">
    <property type="entry name" value="P-loop containing nucleotide triphosphate hydrolases"/>
    <property type="match status" value="1"/>
</dbReference>
<comment type="caution">
    <text evidence="15">The sequence shown here is derived from an EMBL/GenBank/DDBJ whole genome shotgun (WGS) entry which is preliminary data.</text>
</comment>
<evidence type="ECO:0000256" key="11">
    <source>
        <dbReference type="ARBA" id="ARBA00022777"/>
    </source>
</evidence>
<keyword evidence="13 14" id="KW-0342">GTP-binding</keyword>
<dbReference type="EC" id="2.7.7.62" evidence="14"/>
<protein>
    <recommendedName>
        <fullName evidence="14">Bifunctional adenosylcobalamin biosynthesis protein</fullName>
        <ecNumber evidence="14">2.7.1.156</ecNumber>
        <ecNumber evidence="14">2.7.7.62</ecNumber>
    </recommendedName>
</protein>
<evidence type="ECO:0000313" key="15">
    <source>
        <dbReference type="EMBL" id="RZT76773.1"/>
    </source>
</evidence>
<keyword evidence="15" id="KW-0548">Nucleotidyltransferase</keyword>
<evidence type="ECO:0000256" key="10">
    <source>
        <dbReference type="ARBA" id="ARBA00022741"/>
    </source>
</evidence>
<sequence>MEKALRELIIGGARSGKSALAEQRAAASGLEVVYVATAQSRDGEMARRIAHHRERRPAHWGLREEPLELAALLAREASPQRCLLVDCLTLWLSNLLFAGEAARQAEAGEAVHCPLLQGQTQALVELLPALPGRIILVSNEVGWGIVPMHPVSRLFGDEQGRLNQRVGAACEQVTLVAAGLPLSLKSPGGSAA</sequence>
<dbReference type="Proteomes" id="UP000292136">
    <property type="component" value="Unassembled WGS sequence"/>
</dbReference>
<keyword evidence="12 14" id="KW-0067">ATP-binding</keyword>
<dbReference type="PANTHER" id="PTHR34848">
    <property type="match status" value="1"/>
</dbReference>
<comment type="similarity">
    <text evidence="7 14">Belongs to the CobU/CobP family.</text>
</comment>
<evidence type="ECO:0000256" key="2">
    <source>
        <dbReference type="ARBA" id="ARBA00000711"/>
    </source>
</evidence>
<evidence type="ECO:0000256" key="4">
    <source>
        <dbReference type="ARBA" id="ARBA00003889"/>
    </source>
</evidence>
<name>A0ABY0IQT3_9RHOO</name>
<comment type="pathway">
    <text evidence="5 14">Cofactor biosynthesis; adenosylcobalamin biosynthesis; adenosylcobalamin from cob(II)yrinate a,c-diamide: step 6/7.</text>
</comment>
<dbReference type="InterPro" id="IPR027417">
    <property type="entry name" value="P-loop_NTPase"/>
</dbReference>
<dbReference type="EC" id="2.7.1.156" evidence="14"/>
<keyword evidence="8 14" id="KW-0169">Cobalamin biosynthesis</keyword>
<dbReference type="Pfam" id="PF02283">
    <property type="entry name" value="CobU"/>
    <property type="match status" value="1"/>
</dbReference>
<dbReference type="GO" id="GO:0016779">
    <property type="term" value="F:nucleotidyltransferase activity"/>
    <property type="evidence" value="ECO:0007669"/>
    <property type="project" value="UniProtKB-KW"/>
</dbReference>
<evidence type="ECO:0000256" key="14">
    <source>
        <dbReference type="PIRNR" id="PIRNR006135"/>
    </source>
</evidence>
<comment type="catalytic activity">
    <reaction evidence="3">
        <text>adenosylcob(III)inamide + GTP = adenosylcob(III)inamide phosphate + GDP + H(+)</text>
        <dbReference type="Rhea" id="RHEA:15765"/>
        <dbReference type="ChEBI" id="CHEBI:2480"/>
        <dbReference type="ChEBI" id="CHEBI:15378"/>
        <dbReference type="ChEBI" id="CHEBI:37565"/>
        <dbReference type="ChEBI" id="CHEBI:58189"/>
        <dbReference type="ChEBI" id="CHEBI:58502"/>
        <dbReference type="EC" id="2.7.1.156"/>
    </reaction>
</comment>
<evidence type="ECO:0000256" key="6">
    <source>
        <dbReference type="ARBA" id="ARBA00005159"/>
    </source>
</evidence>
<evidence type="ECO:0000256" key="3">
    <source>
        <dbReference type="ARBA" id="ARBA00001522"/>
    </source>
</evidence>
<dbReference type="RefSeq" id="WP_130459844.1">
    <property type="nucleotide sequence ID" value="NZ_SHKM01000002.1"/>
</dbReference>
<dbReference type="NCBIfam" id="NF004469">
    <property type="entry name" value="PRK05800.1"/>
    <property type="match status" value="1"/>
</dbReference>
<reference evidence="15 16" key="1">
    <citation type="submission" date="2019-02" db="EMBL/GenBank/DDBJ databases">
        <title>Genomic Encyclopedia of Type Strains, Phase IV (KMG-IV): sequencing the most valuable type-strain genomes for metagenomic binning, comparative biology and taxonomic classification.</title>
        <authorList>
            <person name="Goeker M."/>
        </authorList>
    </citation>
    <scope>NUCLEOTIDE SEQUENCE [LARGE SCALE GENOMIC DNA]</scope>
    <source>
        <strain evidence="15 16">DSM 21223</strain>
    </source>
</reference>
<comment type="catalytic activity">
    <reaction evidence="1 14">
        <text>adenosylcob(III)inamide + ATP = adenosylcob(III)inamide phosphate + ADP + H(+)</text>
        <dbReference type="Rhea" id="RHEA:15769"/>
        <dbReference type="ChEBI" id="CHEBI:2480"/>
        <dbReference type="ChEBI" id="CHEBI:15378"/>
        <dbReference type="ChEBI" id="CHEBI:30616"/>
        <dbReference type="ChEBI" id="CHEBI:58502"/>
        <dbReference type="ChEBI" id="CHEBI:456216"/>
        <dbReference type="EC" id="2.7.1.156"/>
    </reaction>
</comment>
<dbReference type="SUPFAM" id="SSF52540">
    <property type="entry name" value="P-loop containing nucleoside triphosphate hydrolases"/>
    <property type="match status" value="1"/>
</dbReference>
<comment type="pathway">
    <text evidence="6 14">Cofactor biosynthesis; adenosylcobalamin biosynthesis; adenosylcobalamin from cob(II)yrinate a,c-diamide: step 5/7.</text>
</comment>
<comment type="catalytic activity">
    <reaction evidence="2 14">
        <text>adenosylcob(III)inamide phosphate + GTP + H(+) = adenosylcob(III)inamide-GDP + diphosphate</text>
        <dbReference type="Rhea" id="RHEA:22712"/>
        <dbReference type="ChEBI" id="CHEBI:15378"/>
        <dbReference type="ChEBI" id="CHEBI:33019"/>
        <dbReference type="ChEBI" id="CHEBI:37565"/>
        <dbReference type="ChEBI" id="CHEBI:58502"/>
        <dbReference type="ChEBI" id="CHEBI:60487"/>
        <dbReference type="EC" id="2.7.7.62"/>
    </reaction>
</comment>